<feature type="transmembrane region" description="Helical" evidence="7">
    <location>
        <begin position="88"/>
        <end position="118"/>
    </location>
</feature>
<keyword evidence="7" id="KW-0812">Transmembrane</keyword>
<evidence type="ECO:0000256" key="5">
    <source>
        <dbReference type="ARBA" id="ARBA00023049"/>
    </source>
</evidence>
<evidence type="ECO:0000313" key="10">
    <source>
        <dbReference type="Proteomes" id="UP000023152"/>
    </source>
</evidence>
<evidence type="ECO:0000259" key="8">
    <source>
        <dbReference type="Pfam" id="PF01435"/>
    </source>
</evidence>
<keyword evidence="4 6" id="KW-0862">Zinc</keyword>
<feature type="transmembrane region" description="Helical" evidence="7">
    <location>
        <begin position="55"/>
        <end position="76"/>
    </location>
</feature>
<dbReference type="Gene3D" id="3.30.2010.10">
    <property type="entry name" value="Metalloproteases ('zincins'), catalytic domain"/>
    <property type="match status" value="1"/>
</dbReference>
<dbReference type="EMBL" id="ASPP01005104">
    <property type="protein sequence ID" value="ETO31171.1"/>
    <property type="molecule type" value="Genomic_DNA"/>
</dbReference>
<dbReference type="GO" id="GO:0006508">
    <property type="term" value="P:proteolysis"/>
    <property type="evidence" value="ECO:0007669"/>
    <property type="project" value="UniProtKB-KW"/>
</dbReference>
<feature type="domain" description="Peptidase M48" evidence="8">
    <location>
        <begin position="2"/>
        <end position="175"/>
    </location>
</feature>
<keyword evidence="5 6" id="KW-0482">Metalloprotease</keyword>
<evidence type="ECO:0000256" key="2">
    <source>
        <dbReference type="ARBA" id="ARBA00022723"/>
    </source>
</evidence>
<dbReference type="GO" id="GO:0004222">
    <property type="term" value="F:metalloendopeptidase activity"/>
    <property type="evidence" value="ECO:0007669"/>
    <property type="project" value="InterPro"/>
</dbReference>
<dbReference type="OMA" id="HITHRTL"/>
<dbReference type="OrthoDB" id="1912292at2759"/>
<keyword evidence="1 6" id="KW-0645">Protease</keyword>
<keyword evidence="2" id="KW-0479">Metal-binding</keyword>
<protein>
    <recommendedName>
        <fullName evidence="8">Peptidase M48 domain-containing protein</fullName>
    </recommendedName>
</protein>
<accession>X6NYW2</accession>
<keyword evidence="7" id="KW-0472">Membrane</keyword>
<comment type="cofactor">
    <cofactor evidence="6">
        <name>Zn(2+)</name>
        <dbReference type="ChEBI" id="CHEBI:29105"/>
    </cofactor>
    <text evidence="6">Binds 1 zinc ion per subunit.</text>
</comment>
<evidence type="ECO:0000256" key="4">
    <source>
        <dbReference type="ARBA" id="ARBA00022833"/>
    </source>
</evidence>
<dbReference type="InterPro" id="IPR001915">
    <property type="entry name" value="Peptidase_M48"/>
</dbReference>
<dbReference type="Proteomes" id="UP000023152">
    <property type="component" value="Unassembled WGS sequence"/>
</dbReference>
<dbReference type="AlphaFoldDB" id="X6NYW2"/>
<evidence type="ECO:0000256" key="1">
    <source>
        <dbReference type="ARBA" id="ARBA00022670"/>
    </source>
</evidence>
<dbReference type="Pfam" id="PF01435">
    <property type="entry name" value="Peptidase_M48"/>
    <property type="match status" value="1"/>
</dbReference>
<keyword evidence="10" id="KW-1185">Reference proteome</keyword>
<evidence type="ECO:0000313" key="9">
    <source>
        <dbReference type="EMBL" id="ETO31171.1"/>
    </source>
</evidence>
<gene>
    <name evidence="9" type="ORF">RFI_05949</name>
</gene>
<reference evidence="9 10" key="1">
    <citation type="journal article" date="2013" name="Curr. Biol.">
        <title>The Genome of the Foraminiferan Reticulomyxa filosa.</title>
        <authorList>
            <person name="Glockner G."/>
            <person name="Hulsmann N."/>
            <person name="Schleicher M."/>
            <person name="Noegel A.A."/>
            <person name="Eichinger L."/>
            <person name="Gallinger C."/>
            <person name="Pawlowski J."/>
            <person name="Sierra R."/>
            <person name="Euteneuer U."/>
            <person name="Pillet L."/>
            <person name="Moustafa A."/>
            <person name="Platzer M."/>
            <person name="Groth M."/>
            <person name="Szafranski K."/>
            <person name="Schliwa M."/>
        </authorList>
    </citation>
    <scope>NUCLEOTIDE SEQUENCE [LARGE SCALE GENOMIC DNA]</scope>
</reference>
<evidence type="ECO:0000256" key="6">
    <source>
        <dbReference type="RuleBase" id="RU003983"/>
    </source>
</evidence>
<keyword evidence="7" id="KW-1133">Transmembrane helix</keyword>
<name>X6NYW2_RETFI</name>
<dbReference type="PANTHER" id="PTHR10120">
    <property type="entry name" value="CAAX PRENYL PROTEASE 1"/>
    <property type="match status" value="1"/>
</dbReference>
<evidence type="ECO:0000256" key="3">
    <source>
        <dbReference type="ARBA" id="ARBA00022801"/>
    </source>
</evidence>
<keyword evidence="3 6" id="KW-0378">Hydrolase</keyword>
<evidence type="ECO:0000256" key="7">
    <source>
        <dbReference type="SAM" id="Phobius"/>
    </source>
</evidence>
<sequence length="179" mass="20813">MDGSSRSSHSNAFQYGFCGNKRIVLFDTLIQQTNTNEIVAILAHELGHWKHWHTIFQLVMSEIQLFIIFSLFGICYKDRFVVQSPTLVCLLLEFVISTFYQSFGFSAPITIIGLYLYFEFQADKFAVDLGYQDHIYHGLIKIHQENKATLNPDWLFSAYHYSHPPLIQRLQAIRDAKKD</sequence>
<comment type="similarity">
    <text evidence="6">Belongs to the peptidase M48 family.</text>
</comment>
<proteinExistence type="inferred from homology"/>
<dbReference type="GO" id="GO:0046872">
    <property type="term" value="F:metal ion binding"/>
    <property type="evidence" value="ECO:0007669"/>
    <property type="project" value="UniProtKB-KW"/>
</dbReference>
<organism evidence="9 10">
    <name type="scientific">Reticulomyxa filosa</name>
    <dbReference type="NCBI Taxonomy" id="46433"/>
    <lineage>
        <taxon>Eukaryota</taxon>
        <taxon>Sar</taxon>
        <taxon>Rhizaria</taxon>
        <taxon>Retaria</taxon>
        <taxon>Foraminifera</taxon>
        <taxon>Monothalamids</taxon>
        <taxon>Reticulomyxidae</taxon>
        <taxon>Reticulomyxa</taxon>
    </lineage>
</organism>
<comment type="caution">
    <text evidence="9">The sequence shown here is derived from an EMBL/GenBank/DDBJ whole genome shotgun (WGS) entry which is preliminary data.</text>
</comment>